<feature type="domain" description="Methyltransferase type 11" evidence="1">
    <location>
        <begin position="78"/>
        <end position="137"/>
    </location>
</feature>
<keyword evidence="3" id="KW-1185">Reference proteome</keyword>
<dbReference type="RefSeq" id="WP_139939222.1">
    <property type="nucleotide sequence ID" value="NZ_JBHSYP010000003.1"/>
</dbReference>
<dbReference type="InterPro" id="IPR029063">
    <property type="entry name" value="SAM-dependent_MTases_sf"/>
</dbReference>
<proteinExistence type="predicted"/>
<evidence type="ECO:0000313" key="2">
    <source>
        <dbReference type="EMBL" id="TPD61670.1"/>
    </source>
</evidence>
<accession>A0A501PME3</accession>
<keyword evidence="2" id="KW-0808">Transferase</keyword>
<dbReference type="InterPro" id="IPR013216">
    <property type="entry name" value="Methyltransf_11"/>
</dbReference>
<protein>
    <submittedName>
        <fullName evidence="2">Class I SAM-dependent methyltransferase</fullName>
    </submittedName>
</protein>
<dbReference type="EMBL" id="VFIY01000005">
    <property type="protein sequence ID" value="TPD61670.1"/>
    <property type="molecule type" value="Genomic_DNA"/>
</dbReference>
<dbReference type="Proteomes" id="UP000319148">
    <property type="component" value="Unassembled WGS sequence"/>
</dbReference>
<reference evidence="3" key="1">
    <citation type="submission" date="2019-06" db="EMBL/GenBank/DDBJ databases">
        <title>The complete genome of Emcibacter congregatus ZYLT.</title>
        <authorList>
            <person name="Zhao Z."/>
        </authorList>
    </citation>
    <scope>NUCLEOTIDE SEQUENCE [LARGE SCALE GENOMIC DNA]</scope>
    <source>
        <strain evidence="3">MCCC 1A06723</strain>
    </source>
</reference>
<dbReference type="OrthoDB" id="9800231at2"/>
<gene>
    <name evidence="2" type="ORF">FIV46_05520</name>
</gene>
<comment type="caution">
    <text evidence="2">The sequence shown here is derived from an EMBL/GenBank/DDBJ whole genome shotgun (WGS) entry which is preliminary data.</text>
</comment>
<dbReference type="GO" id="GO:0032259">
    <property type="term" value="P:methylation"/>
    <property type="evidence" value="ECO:0007669"/>
    <property type="project" value="UniProtKB-KW"/>
</dbReference>
<keyword evidence="2" id="KW-0489">Methyltransferase</keyword>
<dbReference type="SUPFAM" id="SSF53335">
    <property type="entry name" value="S-adenosyl-L-methionine-dependent methyltransferases"/>
    <property type="match status" value="1"/>
</dbReference>
<organism evidence="2 3">
    <name type="scientific">Emcibacter nanhaiensis</name>
    <dbReference type="NCBI Taxonomy" id="1505037"/>
    <lineage>
        <taxon>Bacteria</taxon>
        <taxon>Pseudomonadati</taxon>
        <taxon>Pseudomonadota</taxon>
        <taxon>Alphaproteobacteria</taxon>
        <taxon>Emcibacterales</taxon>
        <taxon>Emcibacteraceae</taxon>
        <taxon>Emcibacter</taxon>
    </lineage>
</organism>
<dbReference type="Gene3D" id="3.40.50.150">
    <property type="entry name" value="Vaccinia Virus protein VP39"/>
    <property type="match status" value="1"/>
</dbReference>
<evidence type="ECO:0000259" key="1">
    <source>
        <dbReference type="Pfam" id="PF08241"/>
    </source>
</evidence>
<dbReference type="Pfam" id="PF08241">
    <property type="entry name" value="Methyltransf_11"/>
    <property type="match status" value="1"/>
</dbReference>
<dbReference type="CDD" id="cd02440">
    <property type="entry name" value="AdoMet_MTases"/>
    <property type="match status" value="1"/>
</dbReference>
<dbReference type="AlphaFoldDB" id="A0A501PME3"/>
<sequence length="252" mass="28560">MYQDVVDLRAFYQSPLGKVAARLIRNQIRTLWPTVHGMEVLGLGYATPYLDPFREEARHTIAIMPAQQGVIRWPRFHGNREGTYGGNLCALANERHLPLQDASMDRIVMVHMLEHSDHKRHLLREVWRTLAPGGRVLLVVPNRMGFWARSDSTPFGHGTPYSTSQIRQMLADNMLTPTSATSALTLPPFKSRTMISLLAAMEKTGQRFWSNFAGTLVIEAEKQIYAADSGNRAKQRVRKPALAGNRMQRNRK</sequence>
<dbReference type="GO" id="GO:0008757">
    <property type="term" value="F:S-adenosylmethionine-dependent methyltransferase activity"/>
    <property type="evidence" value="ECO:0007669"/>
    <property type="project" value="InterPro"/>
</dbReference>
<evidence type="ECO:0000313" key="3">
    <source>
        <dbReference type="Proteomes" id="UP000319148"/>
    </source>
</evidence>
<name>A0A501PME3_9PROT</name>